<feature type="domain" description="Luciferase" evidence="2">
    <location>
        <begin position="231"/>
        <end position="303"/>
    </location>
</feature>
<evidence type="ECO:0000313" key="3">
    <source>
        <dbReference type="EMBL" id="KOS16632.1"/>
    </source>
</evidence>
<evidence type="ECO:0000313" key="4">
    <source>
        <dbReference type="Proteomes" id="UP000053831"/>
    </source>
</evidence>
<keyword evidence="4" id="KW-1185">Reference proteome</keyword>
<feature type="region of interest" description="Disordered" evidence="1">
    <location>
        <begin position="1"/>
        <end position="52"/>
    </location>
</feature>
<dbReference type="PANTHER" id="PTHR38695:SF1">
    <property type="entry name" value="AMINO ACID PERMEASE_ SLC12A DOMAIN-CONTAINING PROTEIN"/>
    <property type="match status" value="1"/>
</dbReference>
<dbReference type="OrthoDB" id="9987011at2759"/>
<comment type="caution">
    <text evidence="3">The sequence shown here is derived from an EMBL/GenBank/DDBJ whole genome shotgun (WGS) entry which is preliminary data.</text>
</comment>
<organism evidence="3 4">
    <name type="scientific">Escovopsis weberi</name>
    <dbReference type="NCBI Taxonomy" id="150374"/>
    <lineage>
        <taxon>Eukaryota</taxon>
        <taxon>Fungi</taxon>
        <taxon>Dikarya</taxon>
        <taxon>Ascomycota</taxon>
        <taxon>Pezizomycotina</taxon>
        <taxon>Sordariomycetes</taxon>
        <taxon>Hypocreomycetidae</taxon>
        <taxon>Hypocreales</taxon>
        <taxon>Hypocreaceae</taxon>
        <taxon>Escovopsis</taxon>
    </lineage>
</organism>
<dbReference type="AlphaFoldDB" id="A0A0M9VRM0"/>
<accession>A0A0M9VRM0</accession>
<dbReference type="EMBL" id="LGSR01000029">
    <property type="protein sequence ID" value="KOS16632.1"/>
    <property type="molecule type" value="Genomic_DNA"/>
</dbReference>
<dbReference type="Pfam" id="PF17648">
    <property type="entry name" value="Luciferase"/>
    <property type="match status" value="1"/>
</dbReference>
<name>A0A0M9VRM0_ESCWE</name>
<dbReference type="STRING" id="150374.A0A0M9VRM0"/>
<evidence type="ECO:0000256" key="1">
    <source>
        <dbReference type="SAM" id="MobiDB-lite"/>
    </source>
</evidence>
<dbReference type="InterPro" id="IPR048273">
    <property type="entry name" value="Luciferase"/>
</dbReference>
<sequence length="332" mass="36635">MAASTAPAETLDPPSSLAFQGSTVPDRHGGAKEDREHDTLAGGAPSPSPPRLTVCQNPVSVTLDGPAIFGVSLSVVLLLRLVGPGAVELLVSLVPVALLIRNDFHNFLLLGRGGTSSTVQGYLKICCLRLLCLRDPFKAPRADPTRLPREGILARKAALPYRPGPRPLVAGIAPQRQLDQRGSQGCYLALRRAMERLALRRPREFGTERSCLEKHGLALFARFPLQTNCQGEICHVHDSDHSMHLCLHPNDSKEILQKGWGQRHPLAREEEFLRMPVSRDFVMIYAPRDDQELQIVCRIISAAIWYILCEDVDFDVETKVPLNLVLSSQVDK</sequence>
<feature type="compositionally biased region" description="Basic and acidic residues" evidence="1">
    <location>
        <begin position="25"/>
        <end position="39"/>
    </location>
</feature>
<protein>
    <recommendedName>
        <fullName evidence="2">Luciferase domain-containing protein</fullName>
    </recommendedName>
</protein>
<dbReference type="Proteomes" id="UP000053831">
    <property type="component" value="Unassembled WGS sequence"/>
</dbReference>
<dbReference type="InterPro" id="IPR040841">
    <property type="entry name" value="Luciferase_dom"/>
</dbReference>
<proteinExistence type="predicted"/>
<gene>
    <name evidence="3" type="ORF">ESCO_004761</name>
</gene>
<evidence type="ECO:0000259" key="2">
    <source>
        <dbReference type="Pfam" id="PF17648"/>
    </source>
</evidence>
<dbReference type="PANTHER" id="PTHR38695">
    <property type="entry name" value="AMINO ACID PERMEASE_ SLC12A DOMAIN-CONTAINING PROTEIN"/>
    <property type="match status" value="1"/>
</dbReference>
<reference evidence="3 4" key="1">
    <citation type="submission" date="2015-07" db="EMBL/GenBank/DDBJ databases">
        <title>The genome of the fungus Escovopsis weberi, a specialized disease agent of ant agriculture.</title>
        <authorList>
            <person name="de Man T.J."/>
            <person name="Stajich J.E."/>
            <person name="Kubicek C.P."/>
            <person name="Chenthamara K."/>
            <person name="Atanasova L."/>
            <person name="Druzhinina I.S."/>
            <person name="Birnbaum S."/>
            <person name="Barribeau S.M."/>
            <person name="Teiling C."/>
            <person name="Suen G."/>
            <person name="Currie C."/>
            <person name="Gerardo N.M."/>
        </authorList>
    </citation>
    <scope>NUCLEOTIDE SEQUENCE [LARGE SCALE GENOMIC DNA]</scope>
</reference>